<evidence type="ECO:0000313" key="1">
    <source>
        <dbReference type="EMBL" id="AKD53584.1"/>
    </source>
</evidence>
<protein>
    <submittedName>
        <fullName evidence="1">Uncharacterized protein</fullName>
    </submittedName>
</protein>
<sequence length="78" mass="8490">MITASGLQPILAPGETAASSQVPRLYSGLEPFGNTHLPKYNFAPGVYNAPESKYVVRKGRRESPQRVPVEALELLLLP</sequence>
<organism evidence="1 2">
    <name type="scientific">Spirosoma radiotolerans</name>
    <dbReference type="NCBI Taxonomy" id="1379870"/>
    <lineage>
        <taxon>Bacteria</taxon>
        <taxon>Pseudomonadati</taxon>
        <taxon>Bacteroidota</taxon>
        <taxon>Cytophagia</taxon>
        <taxon>Cytophagales</taxon>
        <taxon>Cytophagaceae</taxon>
        <taxon>Spirosoma</taxon>
    </lineage>
</organism>
<dbReference type="HOGENOM" id="CLU_2620269_0_0_10"/>
<dbReference type="EMBL" id="CP010429">
    <property type="protein sequence ID" value="AKD53584.1"/>
    <property type="molecule type" value="Genomic_DNA"/>
</dbReference>
<dbReference type="PATRIC" id="fig|1379870.5.peg.79"/>
<evidence type="ECO:0000313" key="2">
    <source>
        <dbReference type="Proteomes" id="UP000033054"/>
    </source>
</evidence>
<gene>
    <name evidence="1" type="ORF">SD10_00365</name>
</gene>
<proteinExistence type="predicted"/>
<dbReference type="Proteomes" id="UP000033054">
    <property type="component" value="Chromosome"/>
</dbReference>
<reference evidence="1 2" key="1">
    <citation type="journal article" date="2014" name="Curr. Microbiol.">
        <title>Spirosoma radiotolerans sp. nov., a gamma-radiation-resistant bacterium isolated from gamma ray-irradiated soil.</title>
        <authorList>
            <person name="Lee J.J."/>
            <person name="Srinivasan S."/>
            <person name="Lim S."/>
            <person name="Joe M."/>
            <person name="Im S."/>
            <person name="Bae S.I."/>
            <person name="Park K.R."/>
            <person name="Han J.H."/>
            <person name="Park S.H."/>
            <person name="Joo B.M."/>
            <person name="Park S.J."/>
            <person name="Kim M.K."/>
        </authorList>
    </citation>
    <scope>NUCLEOTIDE SEQUENCE [LARGE SCALE GENOMIC DNA]</scope>
    <source>
        <strain evidence="1 2">DG5A</strain>
    </source>
</reference>
<dbReference type="AlphaFoldDB" id="A0A0E3ZSM6"/>
<name>A0A0E3ZSM6_9BACT</name>
<dbReference type="KEGG" id="srd:SD10_00365"/>
<keyword evidence="2" id="KW-1185">Reference proteome</keyword>
<accession>A0A0E3ZSM6</accession>